<comment type="similarity">
    <text evidence="1 6">Belongs to the UDPGP type 2 family.</text>
</comment>
<dbReference type="GeneID" id="75106616"/>
<dbReference type="InterPro" id="IPR005771">
    <property type="entry name" value="GalU_uridylyltTrfase_bac/arc"/>
</dbReference>
<comment type="catalytic activity">
    <reaction evidence="5 6">
        <text>alpha-D-glucose 1-phosphate + UTP + H(+) = UDP-alpha-D-glucose + diphosphate</text>
        <dbReference type="Rhea" id="RHEA:19889"/>
        <dbReference type="ChEBI" id="CHEBI:15378"/>
        <dbReference type="ChEBI" id="CHEBI:33019"/>
        <dbReference type="ChEBI" id="CHEBI:46398"/>
        <dbReference type="ChEBI" id="CHEBI:58601"/>
        <dbReference type="ChEBI" id="CHEBI:58885"/>
        <dbReference type="EC" id="2.7.7.9"/>
    </reaction>
</comment>
<dbReference type="GO" id="GO:0006011">
    <property type="term" value="P:UDP-alpha-D-glucose metabolic process"/>
    <property type="evidence" value="ECO:0007669"/>
    <property type="project" value="InterPro"/>
</dbReference>
<dbReference type="NCBIfam" id="TIGR01099">
    <property type="entry name" value="galU"/>
    <property type="match status" value="1"/>
</dbReference>
<dbReference type="SUPFAM" id="SSF53448">
    <property type="entry name" value="Nucleotide-diphospho-sugar transferases"/>
    <property type="match status" value="1"/>
</dbReference>
<dbReference type="EMBL" id="CP104550">
    <property type="protein sequence ID" value="UXH30937.1"/>
    <property type="molecule type" value="Genomic_DNA"/>
</dbReference>
<evidence type="ECO:0000256" key="1">
    <source>
        <dbReference type="ARBA" id="ARBA00006890"/>
    </source>
</evidence>
<proteinExistence type="inferred from homology"/>
<keyword evidence="4 6" id="KW-0548">Nucleotidyltransferase</keyword>
<reference evidence="8" key="1">
    <citation type="submission" date="2022-09" db="EMBL/GenBank/DDBJ databases">
        <title>Characterization of three MwoI isoschizomers from sequenced genome and metagenomes.</title>
        <authorList>
            <person name="Fomenkov A."/>
            <person name="Xu S.Y."/>
            <person name="Roberts R.J."/>
        </authorList>
    </citation>
    <scope>NUCLEOTIDE SEQUENCE</scope>
    <source>
        <strain evidence="8">DSM 2970</strain>
    </source>
</reference>
<name>A0A9E7UMI4_METWO</name>
<dbReference type="Gene3D" id="3.90.550.10">
    <property type="entry name" value="Spore Coat Polysaccharide Biosynthesis Protein SpsA, Chain A"/>
    <property type="match status" value="1"/>
</dbReference>
<keyword evidence="3 6" id="KW-0808">Transferase</keyword>
<dbReference type="PANTHER" id="PTHR43197:SF1">
    <property type="entry name" value="UTP--GLUCOSE-1-PHOSPHATE URIDYLYLTRANSFERASE"/>
    <property type="match status" value="1"/>
</dbReference>
<accession>A0A9E7UMI4</accession>
<feature type="domain" description="Nucleotidyl transferase" evidence="7">
    <location>
        <begin position="2"/>
        <end position="259"/>
    </location>
</feature>
<dbReference type="Pfam" id="PF00483">
    <property type="entry name" value="NTP_transferase"/>
    <property type="match status" value="1"/>
</dbReference>
<dbReference type="AlphaFoldDB" id="A0A9E7UMI4"/>
<evidence type="ECO:0000256" key="4">
    <source>
        <dbReference type="ARBA" id="ARBA00022695"/>
    </source>
</evidence>
<dbReference type="InterPro" id="IPR005835">
    <property type="entry name" value="NTP_transferase_dom"/>
</dbReference>
<dbReference type="GO" id="GO:0003983">
    <property type="term" value="F:UTP:glucose-1-phosphate uridylyltransferase activity"/>
    <property type="evidence" value="ECO:0007669"/>
    <property type="project" value="UniProtKB-EC"/>
</dbReference>
<dbReference type="Proteomes" id="UP001065373">
    <property type="component" value="Chromosome"/>
</dbReference>
<evidence type="ECO:0000256" key="2">
    <source>
        <dbReference type="ARBA" id="ARBA00012415"/>
    </source>
</evidence>
<evidence type="ECO:0000313" key="8">
    <source>
        <dbReference type="EMBL" id="UXH30937.1"/>
    </source>
</evidence>
<protein>
    <recommendedName>
        <fullName evidence="2 6">UTP--glucose-1-phosphate uridylyltransferase</fullName>
        <ecNumber evidence="2 6">2.7.7.9</ecNumber>
    </recommendedName>
    <alternativeName>
        <fullName evidence="6">UDP-glucose pyrophosphorylase</fullName>
    </alternativeName>
</protein>
<dbReference type="PANTHER" id="PTHR43197">
    <property type="entry name" value="UTP--GLUCOSE-1-PHOSPHATE URIDYLYLTRANSFERASE"/>
    <property type="match status" value="1"/>
</dbReference>
<evidence type="ECO:0000259" key="7">
    <source>
        <dbReference type="Pfam" id="PF00483"/>
    </source>
</evidence>
<gene>
    <name evidence="8" type="primary">galU</name>
    <name evidence="8" type="ORF">N5910_05150</name>
</gene>
<evidence type="ECO:0000256" key="5">
    <source>
        <dbReference type="ARBA" id="ARBA00048128"/>
    </source>
</evidence>
<dbReference type="RefSeq" id="WP_261599372.1">
    <property type="nucleotide sequence ID" value="NZ_CP104550.1"/>
</dbReference>
<dbReference type="InterPro" id="IPR029044">
    <property type="entry name" value="Nucleotide-diphossugar_trans"/>
</dbReference>
<dbReference type="EC" id="2.7.7.9" evidence="2 6"/>
<organism evidence="8">
    <name type="scientific">Methanothermobacter wolfeii</name>
    <name type="common">Methanobacterium wolfei</name>
    <dbReference type="NCBI Taxonomy" id="145261"/>
    <lineage>
        <taxon>Archaea</taxon>
        <taxon>Methanobacteriati</taxon>
        <taxon>Methanobacteriota</taxon>
        <taxon>Methanomada group</taxon>
        <taxon>Methanobacteria</taxon>
        <taxon>Methanobacteriales</taxon>
        <taxon>Methanobacteriaceae</taxon>
        <taxon>Methanothermobacter</taxon>
    </lineage>
</organism>
<evidence type="ECO:0000256" key="6">
    <source>
        <dbReference type="RuleBase" id="RU361259"/>
    </source>
</evidence>
<evidence type="ECO:0000256" key="3">
    <source>
        <dbReference type="ARBA" id="ARBA00022679"/>
    </source>
</evidence>
<sequence>MKAVIPAAGLGTRFLPVTKAQPKEMLPVFDKPTIQYVVEEAVASGIDDILIITGKGKRSIEDHFDRSFELEYFLRKNNKTEYLDEIEAISELADIYFVRQKEQKGLGDAIYCARKHIDGEDAFAVLLGDTITSAETPCTRQLMDIYEKHGASAIAVEEVPRDRVERYGIIDAEHLGGNLYSIRDMVEKPAVSEAPSNLAIMGRYVLESEIFDHIKNIPPGFGGEIQLTDAMRCLDRVYGCVFRGRTYDIGNKVDWLKTSLEFALLDDDIRPELMEYLEDLMQVLKKFY</sequence>
<dbReference type="CDD" id="cd02541">
    <property type="entry name" value="UGPase_prokaryotic"/>
    <property type="match status" value="1"/>
</dbReference>